<keyword evidence="4" id="KW-0479">Metal-binding</keyword>
<dbReference type="GeneID" id="98301382"/>
<keyword evidence="9" id="KW-0234">DNA repair</keyword>
<dbReference type="SMART" id="SM00987">
    <property type="entry name" value="UreE_C"/>
    <property type="match status" value="1"/>
</dbReference>
<dbReference type="SMART" id="SM00986">
    <property type="entry name" value="UDG"/>
    <property type="match status" value="1"/>
</dbReference>
<dbReference type="GO" id="GO:0097506">
    <property type="term" value="F:deaminated base DNA N-glycosylase activity"/>
    <property type="evidence" value="ECO:0007669"/>
    <property type="project" value="UniProtKB-ARBA"/>
</dbReference>
<evidence type="ECO:0000313" key="12">
    <source>
        <dbReference type="Proteomes" id="UP000216033"/>
    </source>
</evidence>
<name>A0A270BML7_9PROT</name>
<dbReference type="SUPFAM" id="SSF52141">
    <property type="entry name" value="Uracil-DNA glycosylase-like"/>
    <property type="match status" value="1"/>
</dbReference>
<dbReference type="NCBIfam" id="TIGR00758">
    <property type="entry name" value="UDG_fam4"/>
    <property type="match status" value="1"/>
</dbReference>
<comment type="caution">
    <text evidence="11">The sequence shown here is derived from an EMBL/GenBank/DDBJ whole genome shotgun (WGS) entry which is preliminary data.</text>
</comment>
<evidence type="ECO:0000256" key="6">
    <source>
        <dbReference type="ARBA" id="ARBA00022801"/>
    </source>
</evidence>
<comment type="similarity">
    <text evidence="1">Belongs to the uracil-DNA glycosylase (UDG) superfamily. Type 4 (UDGa) family.</text>
</comment>
<dbReference type="PANTHER" id="PTHR33693:SF9">
    <property type="entry name" value="TYPE-4 URACIL-DNA GLYCOSYLASE"/>
    <property type="match status" value="1"/>
</dbReference>
<dbReference type="NCBIfam" id="TIGR03914">
    <property type="entry name" value="UDG_fam_dom"/>
    <property type="match status" value="1"/>
</dbReference>
<dbReference type="EMBL" id="NDFP01000005">
    <property type="protein sequence ID" value="PAL26229.1"/>
    <property type="molecule type" value="Genomic_DNA"/>
</dbReference>
<dbReference type="GO" id="GO:0006281">
    <property type="term" value="P:DNA repair"/>
    <property type="evidence" value="ECO:0007669"/>
    <property type="project" value="UniProtKB-KW"/>
</dbReference>
<keyword evidence="3" id="KW-0004">4Fe-4S</keyword>
<keyword evidence="12" id="KW-1185">Reference proteome</keyword>
<evidence type="ECO:0000256" key="4">
    <source>
        <dbReference type="ARBA" id="ARBA00022723"/>
    </source>
</evidence>
<sequence length="419" mass="47424">MYEVVLAHQVDFETWRNAARHYVQAGVVPESVVWRVAATEQDQPWTPRALPQGLEPAQPAFNLSRRFVGALGQALQVCDPQRFAVLYRILYRLEHEALDLTNIHDPDLQWLRCSIGQVKADTFRFRDIFSAFCAQRSEHLLHDVPEHYILEANAHYCMQRNARPWRVVTPYRRMEWTGHGIRFAVGTDRAAEDDSVVWQADGVGVWRGYVRSVWPPHLGDVTSASSLTRLGALAMDCRACGLWHAASRTVFGEGAAQASIMLVGEQPGDQEDRQGRPFVGPAGQVLDDALQEAGLHRDQLYITNAVKHFHFIWNGTRRLHQKPEAEHIAACRVWLEAERTAVKPKLLVMLGATAAHSILQKPTTISRTRSRIFPLEDGTQGLVTVHPSYLLRLPDEASKQREYARFVEDLRMAASYVAQ</sequence>
<evidence type="ECO:0000259" key="10">
    <source>
        <dbReference type="SMART" id="SM00986"/>
    </source>
</evidence>
<dbReference type="InterPro" id="IPR036895">
    <property type="entry name" value="Uracil-DNA_glycosylase-like_sf"/>
</dbReference>
<dbReference type="OrthoDB" id="5290748at2"/>
<evidence type="ECO:0000256" key="1">
    <source>
        <dbReference type="ARBA" id="ARBA00006521"/>
    </source>
</evidence>
<evidence type="ECO:0000256" key="7">
    <source>
        <dbReference type="ARBA" id="ARBA00023004"/>
    </source>
</evidence>
<dbReference type="Pfam" id="PF03167">
    <property type="entry name" value="UDG"/>
    <property type="match status" value="1"/>
</dbReference>
<dbReference type="PANTHER" id="PTHR33693">
    <property type="entry name" value="TYPE-5 URACIL-DNA GLYCOSYLASE"/>
    <property type="match status" value="1"/>
</dbReference>
<dbReference type="AlphaFoldDB" id="A0A270BML7"/>
<dbReference type="GO" id="GO:0051539">
    <property type="term" value="F:4 iron, 4 sulfur cluster binding"/>
    <property type="evidence" value="ECO:0007669"/>
    <property type="project" value="UniProtKB-KW"/>
</dbReference>
<evidence type="ECO:0000256" key="3">
    <source>
        <dbReference type="ARBA" id="ARBA00022485"/>
    </source>
</evidence>
<dbReference type="GO" id="GO:0046872">
    <property type="term" value="F:metal ion binding"/>
    <property type="evidence" value="ECO:0007669"/>
    <property type="project" value="UniProtKB-KW"/>
</dbReference>
<dbReference type="InterPro" id="IPR005122">
    <property type="entry name" value="Uracil-DNA_glycosylase-like"/>
</dbReference>
<dbReference type="STRING" id="1231343.Absy_003_083"/>
<gene>
    <name evidence="11" type="ORF">B9K05_06955</name>
</gene>
<reference evidence="11 12" key="1">
    <citation type="submission" date="2017-04" db="EMBL/GenBank/DDBJ databases">
        <title>Kefir bacterial isolates.</title>
        <authorList>
            <person name="Kim Y."/>
            <person name="Blasche S."/>
            <person name="Patil K.R."/>
        </authorList>
    </citation>
    <scope>NUCLEOTIDE SEQUENCE [LARGE SCALE GENOMIC DNA]</scope>
    <source>
        <strain evidence="11 12">KR-2</strain>
    </source>
</reference>
<dbReference type="InterPro" id="IPR051536">
    <property type="entry name" value="UDG_Type-4/5"/>
</dbReference>
<proteinExistence type="inferred from homology"/>
<keyword evidence="6" id="KW-0378">Hydrolase</keyword>
<protein>
    <recommendedName>
        <fullName evidence="2">Type-4 uracil-DNA glycosylase</fullName>
    </recommendedName>
</protein>
<keyword evidence="5" id="KW-0227">DNA damage</keyword>
<organism evidence="11 12">
    <name type="scientific">Acetobacter syzygii</name>
    <dbReference type="NCBI Taxonomy" id="146476"/>
    <lineage>
        <taxon>Bacteria</taxon>
        <taxon>Pseudomonadati</taxon>
        <taxon>Pseudomonadota</taxon>
        <taxon>Alphaproteobacteria</taxon>
        <taxon>Acetobacterales</taxon>
        <taxon>Acetobacteraceae</taxon>
        <taxon>Acetobacter</taxon>
    </lineage>
</organism>
<evidence type="ECO:0000256" key="8">
    <source>
        <dbReference type="ARBA" id="ARBA00023014"/>
    </source>
</evidence>
<accession>A0A270BML7</accession>
<evidence type="ECO:0000256" key="9">
    <source>
        <dbReference type="ARBA" id="ARBA00023204"/>
    </source>
</evidence>
<evidence type="ECO:0000313" key="11">
    <source>
        <dbReference type="EMBL" id="PAL26229.1"/>
    </source>
</evidence>
<dbReference type="RefSeq" id="WP_048852779.1">
    <property type="nucleotide sequence ID" value="NZ_BAMZ01000003.1"/>
</dbReference>
<keyword evidence="8" id="KW-0411">Iron-sulfur</keyword>
<evidence type="ECO:0000256" key="2">
    <source>
        <dbReference type="ARBA" id="ARBA00019403"/>
    </source>
</evidence>
<feature type="domain" description="Uracil-DNA glycosylase-like" evidence="10">
    <location>
        <begin position="251"/>
        <end position="411"/>
    </location>
</feature>
<dbReference type="Proteomes" id="UP000216033">
    <property type="component" value="Unassembled WGS sequence"/>
</dbReference>
<dbReference type="CDD" id="cd10030">
    <property type="entry name" value="UDG-F4_TTUDGA_SPO1dp_like"/>
    <property type="match status" value="1"/>
</dbReference>
<keyword evidence="7" id="KW-0408">Iron</keyword>
<evidence type="ECO:0000256" key="5">
    <source>
        <dbReference type="ARBA" id="ARBA00022763"/>
    </source>
</evidence>
<dbReference type="InterPro" id="IPR005273">
    <property type="entry name" value="Ura-DNA_glyco_family4"/>
</dbReference>
<dbReference type="Gene3D" id="3.40.470.10">
    <property type="entry name" value="Uracil-DNA glycosylase-like domain"/>
    <property type="match status" value="1"/>
</dbReference>